<evidence type="ECO:0000313" key="2">
    <source>
        <dbReference type="Proteomes" id="UP001362999"/>
    </source>
</evidence>
<dbReference type="AlphaFoldDB" id="A0AAW0AH68"/>
<feature type="non-terminal residue" evidence="1">
    <location>
        <position position="95"/>
    </location>
</feature>
<protein>
    <submittedName>
        <fullName evidence="1">Uncharacterized protein</fullName>
    </submittedName>
</protein>
<proteinExistence type="predicted"/>
<comment type="caution">
    <text evidence="1">The sequence shown here is derived from an EMBL/GenBank/DDBJ whole genome shotgun (WGS) entry which is preliminary data.</text>
</comment>
<dbReference type="Pfam" id="PF19193">
    <property type="entry name" value="Tectonin"/>
    <property type="match status" value="1"/>
</dbReference>
<sequence length="95" mass="9946">PGSESQISAGAGGNIWGLTSDTRIWSYTSDNSNSPWAQFSGTFDSISVGRANNVWGVFKGEIWRCTNGGSGAAPWVQLHGPTGVNLSQTVWGVSA</sequence>
<organism evidence="1 2">
    <name type="scientific">Favolaschia claudopus</name>
    <dbReference type="NCBI Taxonomy" id="2862362"/>
    <lineage>
        <taxon>Eukaryota</taxon>
        <taxon>Fungi</taxon>
        <taxon>Dikarya</taxon>
        <taxon>Basidiomycota</taxon>
        <taxon>Agaricomycotina</taxon>
        <taxon>Agaricomycetes</taxon>
        <taxon>Agaricomycetidae</taxon>
        <taxon>Agaricales</taxon>
        <taxon>Marasmiineae</taxon>
        <taxon>Mycenaceae</taxon>
        <taxon>Favolaschia</taxon>
    </lineage>
</organism>
<dbReference type="EMBL" id="JAWWNJ010000067">
    <property type="protein sequence ID" value="KAK7008429.1"/>
    <property type="molecule type" value="Genomic_DNA"/>
</dbReference>
<reference evidence="1 2" key="1">
    <citation type="journal article" date="2024" name="J Genomics">
        <title>Draft genome sequencing and assembly of Favolaschia claudopus CIRM-BRFM 2984 isolated from oak limbs.</title>
        <authorList>
            <person name="Navarro D."/>
            <person name="Drula E."/>
            <person name="Chaduli D."/>
            <person name="Cazenave R."/>
            <person name="Ahrendt S."/>
            <person name="Wang J."/>
            <person name="Lipzen A."/>
            <person name="Daum C."/>
            <person name="Barry K."/>
            <person name="Grigoriev I.V."/>
            <person name="Favel A."/>
            <person name="Rosso M.N."/>
            <person name="Martin F."/>
        </authorList>
    </citation>
    <scope>NUCLEOTIDE SEQUENCE [LARGE SCALE GENOMIC DNA]</scope>
    <source>
        <strain evidence="1 2">CIRM-BRFM 2984</strain>
    </source>
</reference>
<gene>
    <name evidence="1" type="ORF">R3P38DRAFT_2375054</name>
</gene>
<dbReference type="InterPro" id="IPR006624">
    <property type="entry name" value="Beta-propeller_rpt_TECPR"/>
</dbReference>
<name>A0AAW0AH68_9AGAR</name>
<accession>A0AAW0AH68</accession>
<evidence type="ECO:0000313" key="1">
    <source>
        <dbReference type="EMBL" id="KAK7008429.1"/>
    </source>
</evidence>
<feature type="non-terminal residue" evidence="1">
    <location>
        <position position="1"/>
    </location>
</feature>
<dbReference type="Proteomes" id="UP001362999">
    <property type="component" value="Unassembled WGS sequence"/>
</dbReference>
<keyword evidence="2" id="KW-1185">Reference proteome</keyword>